<sequence length="116" mass="13136">MLKHVGRPTARPRFIVLRKKRGRSGSRSWPGTPYTLSIASASEIDYPDNLGRMHRPPHPHPIADHRQVNLVFDDTLPYSTLSVVIHTRMVEWASDLESMRSAVAGKSDRVQRPSVQ</sequence>
<reference evidence="1 2" key="1">
    <citation type="journal article" date="2021" name="J. Hered.">
        <title>A chromosome-level genome assembly of the parasitoid wasp, Cotesia glomerata (Hymenoptera: Braconidae).</title>
        <authorList>
            <person name="Pinto B.J."/>
            <person name="Weis J.J."/>
            <person name="Gamble T."/>
            <person name="Ode P.J."/>
            <person name="Paul R."/>
            <person name="Zaspel J.M."/>
        </authorList>
    </citation>
    <scope>NUCLEOTIDE SEQUENCE [LARGE SCALE GENOMIC DNA]</scope>
    <source>
        <strain evidence="1">CgM1</strain>
    </source>
</reference>
<accession>A0AAV7J8U0</accession>
<gene>
    <name evidence="1" type="ORF">KQX54_021585</name>
</gene>
<evidence type="ECO:0000313" key="2">
    <source>
        <dbReference type="Proteomes" id="UP000826195"/>
    </source>
</evidence>
<dbReference type="AlphaFoldDB" id="A0AAV7J8U0"/>
<dbReference type="EMBL" id="JAHXZJ010000001">
    <property type="protein sequence ID" value="KAH0568889.1"/>
    <property type="molecule type" value="Genomic_DNA"/>
</dbReference>
<keyword evidence="2" id="KW-1185">Reference proteome</keyword>
<organism evidence="1 2">
    <name type="scientific">Cotesia glomerata</name>
    <name type="common">Lepidopteran parasitic wasp</name>
    <name type="synonym">Apanteles glomeratus</name>
    <dbReference type="NCBI Taxonomy" id="32391"/>
    <lineage>
        <taxon>Eukaryota</taxon>
        <taxon>Metazoa</taxon>
        <taxon>Ecdysozoa</taxon>
        <taxon>Arthropoda</taxon>
        <taxon>Hexapoda</taxon>
        <taxon>Insecta</taxon>
        <taxon>Pterygota</taxon>
        <taxon>Neoptera</taxon>
        <taxon>Endopterygota</taxon>
        <taxon>Hymenoptera</taxon>
        <taxon>Apocrita</taxon>
        <taxon>Ichneumonoidea</taxon>
        <taxon>Braconidae</taxon>
        <taxon>Microgastrinae</taxon>
        <taxon>Cotesia</taxon>
    </lineage>
</organism>
<evidence type="ECO:0000313" key="1">
    <source>
        <dbReference type="EMBL" id="KAH0568889.1"/>
    </source>
</evidence>
<protein>
    <submittedName>
        <fullName evidence="1">Uncharacterized protein</fullName>
    </submittedName>
</protein>
<dbReference type="Proteomes" id="UP000826195">
    <property type="component" value="Unassembled WGS sequence"/>
</dbReference>
<comment type="caution">
    <text evidence="1">The sequence shown here is derived from an EMBL/GenBank/DDBJ whole genome shotgun (WGS) entry which is preliminary data.</text>
</comment>
<proteinExistence type="predicted"/>
<name>A0AAV7J8U0_COTGL</name>